<dbReference type="EMBL" id="JAHTBI010000027">
    <property type="protein sequence ID" value="MBV6287051.1"/>
    <property type="molecule type" value="Genomic_DNA"/>
</dbReference>
<dbReference type="AlphaFoldDB" id="A0A9Q2XJ42"/>
<sequence length="112" mass="12084">MTTPPFSELDSEAARRALDYYLNPTPAMATTPDDSLVIARQDLTAQDAAEHAADLLRCAAASAYEAASNLKGSQRDLAFSVMHMINMARALLNRSLAEYNRINDAAQVKAPG</sequence>
<accession>A0A9Q2XJ42</accession>
<evidence type="ECO:0000313" key="2">
    <source>
        <dbReference type="Proteomes" id="UP001106592"/>
    </source>
</evidence>
<keyword evidence="2" id="KW-1185">Reference proteome</keyword>
<evidence type="ECO:0000313" key="1">
    <source>
        <dbReference type="EMBL" id="MBV6287051.1"/>
    </source>
</evidence>
<dbReference type="Proteomes" id="UP001106592">
    <property type="component" value="Unassembled WGS sequence"/>
</dbReference>
<protein>
    <submittedName>
        <fullName evidence="1">DUF3077 domain-containing protein</fullName>
    </submittedName>
</protein>
<gene>
    <name evidence="1" type="ORF">KUO17_08385</name>
</gene>
<dbReference type="Pfam" id="PF19619">
    <property type="entry name" value="DUF6124"/>
    <property type="match status" value="1"/>
</dbReference>
<dbReference type="RefSeq" id="WP_217974995.1">
    <property type="nucleotide sequence ID" value="NZ_JAHTBI010000027.1"/>
</dbReference>
<organism evidence="1 2">
    <name type="scientific">Pseudomonas aegrilactucae</name>
    <dbReference type="NCBI Taxonomy" id="2854028"/>
    <lineage>
        <taxon>Bacteria</taxon>
        <taxon>Pseudomonadati</taxon>
        <taxon>Pseudomonadota</taxon>
        <taxon>Gammaproteobacteria</taxon>
        <taxon>Pseudomonadales</taxon>
        <taxon>Pseudomonadaceae</taxon>
        <taxon>Pseudomonas</taxon>
    </lineage>
</organism>
<proteinExistence type="predicted"/>
<name>A0A9Q2XJ42_9PSED</name>
<reference evidence="1" key="2">
    <citation type="journal article" date="2023" name="Plant Pathol.">
        <title>Dismantling and reorganizing Pseudomonas marginalis sensu#lato.</title>
        <authorList>
            <person name="Sawada H."/>
            <person name="Fujikawa T."/>
            <person name="Satou M."/>
        </authorList>
    </citation>
    <scope>NUCLEOTIDE SEQUENCE</scope>
    <source>
        <strain evidence="1">MAFF 301350</strain>
    </source>
</reference>
<comment type="caution">
    <text evidence="1">The sequence shown here is derived from an EMBL/GenBank/DDBJ whole genome shotgun (WGS) entry which is preliminary data.</text>
</comment>
<reference evidence="1" key="1">
    <citation type="journal article" date="2022" name="Int. J. Syst. Evol. Microbiol.">
        <title>Pseudomonas aegrilactucae sp. nov. and Pseudomonas morbosilactucae sp. nov., pathogens causing bacterial rot of lettuce in Japan.</title>
        <authorList>
            <person name="Sawada H."/>
            <person name="Fujikawa T."/>
            <person name="Satou M."/>
        </authorList>
    </citation>
    <scope>NUCLEOTIDE SEQUENCE</scope>
    <source>
        <strain evidence="1">MAFF 301350</strain>
    </source>
</reference>